<dbReference type="InterPro" id="IPR036217">
    <property type="entry name" value="MethylDNA_cys_MeTrfase_DNAb"/>
</dbReference>
<dbReference type="PANTHER" id="PTHR10815:SF5">
    <property type="entry name" value="METHYLATED-DNA--PROTEIN-CYSTEINE METHYLTRANSFERASE"/>
    <property type="match status" value="1"/>
</dbReference>
<evidence type="ECO:0000256" key="10">
    <source>
        <dbReference type="ARBA" id="ARBA00049348"/>
    </source>
</evidence>
<dbReference type="GO" id="GO:0032259">
    <property type="term" value="P:methylation"/>
    <property type="evidence" value="ECO:0007669"/>
    <property type="project" value="UniProtKB-KW"/>
</dbReference>
<dbReference type="PANTHER" id="PTHR10815">
    <property type="entry name" value="METHYLATED-DNA--PROTEIN-CYSTEINE METHYLTRANSFERASE"/>
    <property type="match status" value="1"/>
</dbReference>
<keyword evidence="7" id="KW-0805">Transcription regulation</keyword>
<dbReference type="GO" id="GO:0006281">
    <property type="term" value="P:DNA repair"/>
    <property type="evidence" value="ECO:0007669"/>
    <property type="project" value="UniProtKB-KW"/>
</dbReference>
<keyword evidence="5 12" id="KW-0808">Transferase</keyword>
<keyword evidence="8" id="KW-0804">Transcription</keyword>
<dbReference type="SUPFAM" id="SSF46767">
    <property type="entry name" value="Methylated DNA-protein cysteine methyltransferase, C-terminal domain"/>
    <property type="match status" value="1"/>
</dbReference>
<gene>
    <name evidence="12" type="ORF">KEHDKFFH_10180</name>
</gene>
<dbReference type="GO" id="GO:0043565">
    <property type="term" value="F:sequence-specific DNA binding"/>
    <property type="evidence" value="ECO:0007669"/>
    <property type="project" value="InterPro"/>
</dbReference>
<dbReference type="AlphaFoldDB" id="A0A2S5ZAQ9"/>
<evidence type="ECO:0000313" key="13">
    <source>
        <dbReference type="Proteomes" id="UP000239917"/>
    </source>
</evidence>
<evidence type="ECO:0000259" key="11">
    <source>
        <dbReference type="PROSITE" id="PS01124"/>
    </source>
</evidence>
<evidence type="ECO:0000256" key="6">
    <source>
        <dbReference type="ARBA" id="ARBA00022763"/>
    </source>
</evidence>
<dbReference type="GO" id="GO:0003908">
    <property type="term" value="F:methylated-DNA-[protein]-cysteine S-methyltransferase activity"/>
    <property type="evidence" value="ECO:0007669"/>
    <property type="project" value="UniProtKB-EC"/>
</dbReference>
<comment type="caution">
    <text evidence="12">The sequence shown here is derived from an EMBL/GenBank/DDBJ whole genome shotgun (WGS) entry which is preliminary data.</text>
</comment>
<dbReference type="PROSITE" id="PS01124">
    <property type="entry name" value="HTH_ARAC_FAMILY_2"/>
    <property type="match status" value="1"/>
</dbReference>
<feature type="domain" description="HTH araC/xylS-type" evidence="11">
    <location>
        <begin position="27"/>
        <end position="124"/>
    </location>
</feature>
<dbReference type="Pfam" id="PF12833">
    <property type="entry name" value="HTH_18"/>
    <property type="match status" value="1"/>
</dbReference>
<evidence type="ECO:0000256" key="8">
    <source>
        <dbReference type="ARBA" id="ARBA00023163"/>
    </source>
</evidence>
<dbReference type="CDD" id="cd06445">
    <property type="entry name" value="ATase"/>
    <property type="match status" value="1"/>
</dbReference>
<reference evidence="12 13" key="1">
    <citation type="submission" date="2018-01" db="EMBL/GenBank/DDBJ databases">
        <title>Complete genome sequences of the type strains of Marinobacter flavimaris and Marinobacter maroccanus.</title>
        <authorList>
            <person name="Palau M."/>
            <person name="Boujida N."/>
            <person name="Manresa A."/>
            <person name="Minana-Galbis D."/>
        </authorList>
    </citation>
    <scope>NUCLEOTIDE SEQUENCE [LARGE SCALE GENOMIC DNA]</scope>
    <source>
        <strain evidence="12 13">N4</strain>
    </source>
</reference>
<sequence>MASSRTPMRDERECEAESSIPIADRMVALARYIESRPDEPLSLADLGAVVGLSPSRVQRVFKETFGVSPKAYQDALRLNHYKQALRTGQTVTDAIYDAGFGSVSRVYGKADRQVGMPPSRYGKGGEGETIAYACRATSLGLLMMAATDQGVCFAEFGDDETALRDQLQNEFPKARLSPSEAKASPELDAWMLALDEHLSQNTPRPDVPLDIRGTAFQTRVWKLLLSVREGEVVSYTELAKRLGEPKAVRAVASACGRNRIAVLIPCHRVLRSDGSLGGYRWGLDRKRQLLERERLGCQSCRARDGGL</sequence>
<evidence type="ECO:0000256" key="9">
    <source>
        <dbReference type="ARBA" id="ARBA00023204"/>
    </source>
</evidence>
<dbReference type="Gene3D" id="3.30.160.70">
    <property type="entry name" value="Methylated DNA-protein cysteine methyltransferase domain"/>
    <property type="match status" value="1"/>
</dbReference>
<dbReference type="InterPro" id="IPR036388">
    <property type="entry name" value="WH-like_DNA-bd_sf"/>
</dbReference>
<dbReference type="InterPro" id="IPR014048">
    <property type="entry name" value="MethylDNA_cys_MeTrfase_DNA-bd"/>
</dbReference>
<keyword evidence="4 12" id="KW-0489">Methyltransferase</keyword>
<proteinExistence type="inferred from homology"/>
<dbReference type="InterPro" id="IPR018060">
    <property type="entry name" value="HTH_AraC"/>
</dbReference>
<keyword evidence="6" id="KW-0227">DNA damage</keyword>
<dbReference type="EC" id="2.1.1.63" evidence="3"/>
<dbReference type="SUPFAM" id="SSF46689">
    <property type="entry name" value="Homeodomain-like"/>
    <property type="match status" value="1"/>
</dbReference>
<dbReference type="OrthoDB" id="9811249at2"/>
<dbReference type="Pfam" id="PF01035">
    <property type="entry name" value="DNA_binding_1"/>
    <property type="match status" value="1"/>
</dbReference>
<dbReference type="EMBL" id="PSSX01000007">
    <property type="protein sequence ID" value="PPI84282.1"/>
    <property type="molecule type" value="Genomic_DNA"/>
</dbReference>
<dbReference type="RefSeq" id="WP_104321819.1">
    <property type="nucleotide sequence ID" value="NZ_PSSX01000007.1"/>
</dbReference>
<dbReference type="SUPFAM" id="SSF53155">
    <property type="entry name" value="Methylated DNA-protein cysteine methyltransferase domain"/>
    <property type="match status" value="1"/>
</dbReference>
<protein>
    <recommendedName>
        <fullName evidence="3">methylated-DNA--[protein]-cysteine S-methyltransferase</fullName>
        <ecNumber evidence="3">2.1.1.63</ecNumber>
    </recommendedName>
</protein>
<dbReference type="InterPro" id="IPR036631">
    <property type="entry name" value="MGMT_N_sf"/>
</dbReference>
<evidence type="ECO:0000256" key="2">
    <source>
        <dbReference type="ARBA" id="ARBA00008711"/>
    </source>
</evidence>
<comment type="similarity">
    <text evidence="2">Belongs to the MGMT family.</text>
</comment>
<dbReference type="NCBIfam" id="TIGR00589">
    <property type="entry name" value="ogt"/>
    <property type="match status" value="1"/>
</dbReference>
<comment type="catalytic activity">
    <reaction evidence="10">
        <text>a 6-O-methyl-2'-deoxyguanosine in DNA + L-cysteinyl-[protein] = S-methyl-L-cysteinyl-[protein] + a 2'-deoxyguanosine in DNA</text>
        <dbReference type="Rhea" id="RHEA:24000"/>
        <dbReference type="Rhea" id="RHEA-COMP:10131"/>
        <dbReference type="Rhea" id="RHEA-COMP:10132"/>
        <dbReference type="Rhea" id="RHEA-COMP:11367"/>
        <dbReference type="Rhea" id="RHEA-COMP:11368"/>
        <dbReference type="ChEBI" id="CHEBI:29950"/>
        <dbReference type="ChEBI" id="CHEBI:82612"/>
        <dbReference type="ChEBI" id="CHEBI:85445"/>
        <dbReference type="ChEBI" id="CHEBI:85448"/>
        <dbReference type="EC" id="2.1.1.63"/>
    </reaction>
</comment>
<dbReference type="InterPro" id="IPR001497">
    <property type="entry name" value="MethylDNA_cys_MeTrfase_AS"/>
</dbReference>
<evidence type="ECO:0000256" key="5">
    <source>
        <dbReference type="ARBA" id="ARBA00022679"/>
    </source>
</evidence>
<keyword evidence="13" id="KW-1185">Reference proteome</keyword>
<organism evidence="12 13">
    <name type="scientific">Marinobacter maroccanus</name>
    <dbReference type="NCBI Taxonomy" id="2055143"/>
    <lineage>
        <taxon>Bacteria</taxon>
        <taxon>Pseudomonadati</taxon>
        <taxon>Pseudomonadota</taxon>
        <taxon>Gammaproteobacteria</taxon>
        <taxon>Pseudomonadales</taxon>
        <taxon>Marinobacteraceae</taxon>
        <taxon>Marinobacter</taxon>
    </lineage>
</organism>
<accession>A0A2S5ZAQ9</accession>
<evidence type="ECO:0000256" key="7">
    <source>
        <dbReference type="ARBA" id="ARBA00023015"/>
    </source>
</evidence>
<dbReference type="GO" id="GO:0003700">
    <property type="term" value="F:DNA-binding transcription factor activity"/>
    <property type="evidence" value="ECO:0007669"/>
    <property type="project" value="InterPro"/>
</dbReference>
<dbReference type="PROSITE" id="PS00374">
    <property type="entry name" value="MGMT"/>
    <property type="match status" value="1"/>
</dbReference>
<evidence type="ECO:0000256" key="4">
    <source>
        <dbReference type="ARBA" id="ARBA00022603"/>
    </source>
</evidence>
<evidence type="ECO:0000256" key="1">
    <source>
        <dbReference type="ARBA" id="ARBA00001286"/>
    </source>
</evidence>
<dbReference type="Proteomes" id="UP000239917">
    <property type="component" value="Unassembled WGS sequence"/>
</dbReference>
<keyword evidence="9" id="KW-0234">DNA repair</keyword>
<evidence type="ECO:0000313" key="12">
    <source>
        <dbReference type="EMBL" id="PPI84282.1"/>
    </source>
</evidence>
<dbReference type="SMART" id="SM00342">
    <property type="entry name" value="HTH_ARAC"/>
    <property type="match status" value="1"/>
</dbReference>
<dbReference type="Gene3D" id="1.10.10.10">
    <property type="entry name" value="Winged helix-like DNA-binding domain superfamily/Winged helix DNA-binding domain"/>
    <property type="match status" value="1"/>
</dbReference>
<dbReference type="Gene3D" id="1.10.10.60">
    <property type="entry name" value="Homeodomain-like"/>
    <property type="match status" value="1"/>
</dbReference>
<dbReference type="FunFam" id="1.10.10.10:FF:000214">
    <property type="entry name" value="Methylated-DNA--protein-cysteine methyltransferase"/>
    <property type="match status" value="1"/>
</dbReference>
<evidence type="ECO:0000256" key="3">
    <source>
        <dbReference type="ARBA" id="ARBA00011918"/>
    </source>
</evidence>
<dbReference type="InterPro" id="IPR009057">
    <property type="entry name" value="Homeodomain-like_sf"/>
</dbReference>
<name>A0A2S5ZAQ9_9GAMM</name>
<comment type="catalytic activity">
    <reaction evidence="1">
        <text>a 4-O-methyl-thymidine in DNA + L-cysteinyl-[protein] = a thymidine in DNA + S-methyl-L-cysteinyl-[protein]</text>
        <dbReference type="Rhea" id="RHEA:53428"/>
        <dbReference type="Rhea" id="RHEA-COMP:10131"/>
        <dbReference type="Rhea" id="RHEA-COMP:10132"/>
        <dbReference type="Rhea" id="RHEA-COMP:13555"/>
        <dbReference type="Rhea" id="RHEA-COMP:13556"/>
        <dbReference type="ChEBI" id="CHEBI:29950"/>
        <dbReference type="ChEBI" id="CHEBI:82612"/>
        <dbReference type="ChEBI" id="CHEBI:137386"/>
        <dbReference type="ChEBI" id="CHEBI:137387"/>
        <dbReference type="EC" id="2.1.1.63"/>
    </reaction>
</comment>